<protein>
    <submittedName>
        <fullName evidence="1">Uncharacterized protein</fullName>
    </submittedName>
</protein>
<proteinExistence type="predicted"/>
<sequence>MEFVMDILRRNSFQFQRFHCTHNLIHNMNIHNPTVNIIVFLLFVFKSFFHPDSGFVSVK</sequence>
<organism evidence="1">
    <name type="scientific">Octopus bimaculoides</name>
    <name type="common">California two-spotted octopus</name>
    <dbReference type="NCBI Taxonomy" id="37653"/>
    <lineage>
        <taxon>Eukaryota</taxon>
        <taxon>Metazoa</taxon>
        <taxon>Spiralia</taxon>
        <taxon>Lophotrochozoa</taxon>
        <taxon>Mollusca</taxon>
        <taxon>Cephalopoda</taxon>
        <taxon>Coleoidea</taxon>
        <taxon>Octopodiformes</taxon>
        <taxon>Octopoda</taxon>
        <taxon>Incirrata</taxon>
        <taxon>Octopodidae</taxon>
        <taxon>Octopus</taxon>
    </lineage>
</organism>
<dbReference type="AlphaFoldDB" id="A0A0L8G5T7"/>
<evidence type="ECO:0000313" key="1">
    <source>
        <dbReference type="EMBL" id="KOF72238.1"/>
    </source>
</evidence>
<name>A0A0L8G5T7_OCTBM</name>
<gene>
    <name evidence="1" type="ORF">OCBIM_22039794mg</name>
</gene>
<dbReference type="EMBL" id="KQ423753">
    <property type="protein sequence ID" value="KOF72238.1"/>
    <property type="molecule type" value="Genomic_DNA"/>
</dbReference>
<accession>A0A0L8G5T7</accession>
<reference evidence="1" key="1">
    <citation type="submission" date="2015-07" db="EMBL/GenBank/DDBJ databases">
        <title>MeaNS - Measles Nucleotide Surveillance Program.</title>
        <authorList>
            <person name="Tran T."/>
            <person name="Druce J."/>
        </authorList>
    </citation>
    <scope>NUCLEOTIDE SEQUENCE</scope>
    <source>
        <strain evidence="1">UCB-OBI-ISO-001</strain>
        <tissue evidence="1">Gonad</tissue>
    </source>
</reference>